<accession>A0AAE1G759</accession>
<evidence type="ECO:0000313" key="2">
    <source>
        <dbReference type="EMBL" id="KAK3884433.1"/>
    </source>
</evidence>
<comment type="caution">
    <text evidence="2">The sequence shown here is derived from an EMBL/GenBank/DDBJ whole genome shotgun (WGS) entry which is preliminary data.</text>
</comment>
<evidence type="ECO:0000256" key="1">
    <source>
        <dbReference type="SAM" id="MobiDB-lite"/>
    </source>
</evidence>
<reference evidence="2" key="1">
    <citation type="submission" date="2023-10" db="EMBL/GenBank/DDBJ databases">
        <title>Genome assemblies of two species of porcelain crab, Petrolisthes cinctipes and Petrolisthes manimaculis (Anomura: Porcellanidae).</title>
        <authorList>
            <person name="Angst P."/>
        </authorList>
    </citation>
    <scope>NUCLEOTIDE SEQUENCE</scope>
    <source>
        <strain evidence="2">PB745_01</strain>
        <tissue evidence="2">Gill</tissue>
    </source>
</reference>
<proteinExistence type="predicted"/>
<feature type="region of interest" description="Disordered" evidence="1">
    <location>
        <begin position="12"/>
        <end position="36"/>
    </location>
</feature>
<name>A0AAE1G759_PETCI</name>
<dbReference type="Proteomes" id="UP001286313">
    <property type="component" value="Unassembled WGS sequence"/>
</dbReference>
<gene>
    <name evidence="2" type="ORF">Pcinc_011270</name>
</gene>
<protein>
    <submittedName>
        <fullName evidence="2">Uncharacterized protein</fullName>
    </submittedName>
</protein>
<keyword evidence="3" id="KW-1185">Reference proteome</keyword>
<dbReference type="EMBL" id="JAWQEG010000884">
    <property type="protein sequence ID" value="KAK3884433.1"/>
    <property type="molecule type" value="Genomic_DNA"/>
</dbReference>
<evidence type="ECO:0000313" key="3">
    <source>
        <dbReference type="Proteomes" id="UP001286313"/>
    </source>
</evidence>
<dbReference type="AlphaFoldDB" id="A0AAE1G759"/>
<sequence>MSYIILSISMTKLPPASPPQREKRRGEDSLDSSTSTPPRFLLMEVITHMTSSITLTSLVECLRKPLHTMFVPRKLHHSTLHTTCCSLDHSPSSTTPLSTPRVAPWNTLQAPQLTTTTPRLDATNDVSSGTRVNLSTPTNTLLSIFPTSNTAPTTVDSPTMSAALYDAPGNSSQLPTLEQHHLLHLPPEV</sequence>
<organism evidence="2 3">
    <name type="scientific">Petrolisthes cinctipes</name>
    <name type="common">Flat porcelain crab</name>
    <dbReference type="NCBI Taxonomy" id="88211"/>
    <lineage>
        <taxon>Eukaryota</taxon>
        <taxon>Metazoa</taxon>
        <taxon>Ecdysozoa</taxon>
        <taxon>Arthropoda</taxon>
        <taxon>Crustacea</taxon>
        <taxon>Multicrustacea</taxon>
        <taxon>Malacostraca</taxon>
        <taxon>Eumalacostraca</taxon>
        <taxon>Eucarida</taxon>
        <taxon>Decapoda</taxon>
        <taxon>Pleocyemata</taxon>
        <taxon>Anomura</taxon>
        <taxon>Galatheoidea</taxon>
        <taxon>Porcellanidae</taxon>
        <taxon>Petrolisthes</taxon>
    </lineage>
</organism>